<dbReference type="GO" id="GO:0032259">
    <property type="term" value="P:methylation"/>
    <property type="evidence" value="ECO:0007669"/>
    <property type="project" value="UniProtKB-KW"/>
</dbReference>
<dbReference type="OrthoDB" id="5464618at2"/>
<dbReference type="EMBL" id="BKCG01000004">
    <property type="protein sequence ID" value="GER59713.1"/>
    <property type="molecule type" value="Genomic_DNA"/>
</dbReference>
<dbReference type="AlphaFoldDB" id="A0A5J4J1J8"/>
<keyword evidence="1" id="KW-0489">Methyltransferase</keyword>
<dbReference type="RefSeq" id="WP_151674168.1">
    <property type="nucleotide sequence ID" value="NZ_BKCG01000004.1"/>
</dbReference>
<dbReference type="Pfam" id="PF13578">
    <property type="entry name" value="Methyltransf_24"/>
    <property type="match status" value="1"/>
</dbReference>
<evidence type="ECO:0000313" key="2">
    <source>
        <dbReference type="Proteomes" id="UP000326509"/>
    </source>
</evidence>
<protein>
    <submittedName>
        <fullName evidence="1">O-methyltransferase</fullName>
    </submittedName>
</protein>
<dbReference type="Proteomes" id="UP000326509">
    <property type="component" value="Unassembled WGS sequence"/>
</dbReference>
<comment type="caution">
    <text evidence="1">The sequence shown here is derived from an EMBL/GenBank/DDBJ whole genome shotgun (WGS) entry which is preliminary data.</text>
</comment>
<accession>A0A5J4J1J8</accession>
<sequence>MIYQLKSYIKFLLKSTNQHGVHSPFVYDLLTKCVYKKAQNASFEILKKHRNGLSKDTSTVDVTDFGSGSRVFKSNTRIVSKIAKVAGITPKRQKLLFKLIRYFQPSEILEIGTSLGIATVAMSLAKSSATINTVEGCPETLKKATEHFSRFNLNNITTHNVSFDEYFRSIPKDKYIDFAFIDGNHTELDTLKYFESLLPHCHNNTILIFDDIYWSKEMTTAWIKIIENDKVTVSIDSYKWGLVFFRTEQLKQHFTLRL</sequence>
<reference evidence="1 2" key="1">
    <citation type="submission" date="2019-08" db="EMBL/GenBank/DDBJ databases">
        <title>Draft genome sequence of Ulvibacter marinus type strain NBRC 109484.</title>
        <authorList>
            <person name="Kawano K."/>
            <person name="Ushijima N."/>
            <person name="Kihara M."/>
            <person name="Itoh H."/>
        </authorList>
    </citation>
    <scope>NUCLEOTIDE SEQUENCE [LARGE SCALE GENOMIC DNA]</scope>
    <source>
        <strain evidence="1 2">NBRC 109484</strain>
    </source>
</reference>
<dbReference type="SUPFAM" id="SSF53335">
    <property type="entry name" value="S-adenosyl-L-methionine-dependent methyltransferases"/>
    <property type="match status" value="1"/>
</dbReference>
<dbReference type="InterPro" id="IPR029063">
    <property type="entry name" value="SAM-dependent_MTases_sf"/>
</dbReference>
<name>A0A5J4J1J8_9FLAO</name>
<dbReference type="GO" id="GO:0008168">
    <property type="term" value="F:methyltransferase activity"/>
    <property type="evidence" value="ECO:0007669"/>
    <property type="project" value="UniProtKB-KW"/>
</dbReference>
<keyword evidence="2" id="KW-1185">Reference proteome</keyword>
<gene>
    <name evidence="1" type="ORF">ULMA_18210</name>
</gene>
<keyword evidence="1" id="KW-0808">Transferase</keyword>
<organism evidence="1 2">
    <name type="scientific">Patiriisocius marinus</name>
    <dbReference type="NCBI Taxonomy" id="1397112"/>
    <lineage>
        <taxon>Bacteria</taxon>
        <taxon>Pseudomonadati</taxon>
        <taxon>Bacteroidota</taxon>
        <taxon>Flavobacteriia</taxon>
        <taxon>Flavobacteriales</taxon>
        <taxon>Flavobacteriaceae</taxon>
        <taxon>Patiriisocius</taxon>
    </lineage>
</organism>
<evidence type="ECO:0000313" key="1">
    <source>
        <dbReference type="EMBL" id="GER59713.1"/>
    </source>
</evidence>
<proteinExistence type="predicted"/>
<dbReference type="Gene3D" id="3.40.50.150">
    <property type="entry name" value="Vaccinia Virus protein VP39"/>
    <property type="match status" value="1"/>
</dbReference>